<evidence type="ECO:0000256" key="14">
    <source>
        <dbReference type="ARBA" id="ARBA00023136"/>
    </source>
</evidence>
<accession>A0ABM6EF67</accession>
<comment type="pathway">
    <text evidence="4">Lipid metabolism.</text>
</comment>
<evidence type="ECO:0000256" key="19">
    <source>
        <dbReference type="SAM" id="Phobius"/>
    </source>
</evidence>
<evidence type="ECO:0000256" key="17">
    <source>
        <dbReference type="ARBA" id="ARBA00032888"/>
    </source>
</evidence>
<evidence type="ECO:0000256" key="3">
    <source>
        <dbReference type="ARBA" id="ARBA00004927"/>
    </source>
</evidence>
<dbReference type="InterPro" id="IPR036265">
    <property type="entry name" value="HIT-like_sf"/>
</dbReference>
<dbReference type="PIRSF" id="PIRSF001273">
    <property type="entry name" value="CDH"/>
    <property type="match status" value="1"/>
</dbReference>
<sequence length="257" mass="29284">MSIRRRYHCALILFIVVLPLAGVLILLYRPQSDALWRIVSQQCLPHQRTTGVATPCVRLNPQQGYLLLKDRNGVLQYLLLPTRRNRGIDDPQLLNPATPNYLAAAWYNRDLLSQHYGAIIPDGHLSLTVNSRYGRSQDQLHIHLSCTRQAIVTRLWRIYPTLDTQWRRIEDIEGKRYWARRLSNATLARTSPFILLAQLAGTPDAMADYGLALLPAPDGQLILLATRRALWRGNLASIESIQDHRCPQLYPQRAGTP</sequence>
<feature type="transmembrane region" description="Helical" evidence="19">
    <location>
        <begin position="7"/>
        <end position="28"/>
    </location>
</feature>
<keyword evidence="8" id="KW-1003">Cell membrane</keyword>
<evidence type="ECO:0000256" key="9">
    <source>
        <dbReference type="ARBA" id="ARBA00022516"/>
    </source>
</evidence>
<evidence type="ECO:0000256" key="5">
    <source>
        <dbReference type="ARBA" id="ARBA00006435"/>
    </source>
</evidence>
<evidence type="ECO:0000256" key="7">
    <source>
        <dbReference type="ARBA" id="ARBA00019608"/>
    </source>
</evidence>
<keyword evidence="16" id="KW-1208">Phospholipid metabolism</keyword>
<keyword evidence="11" id="KW-0378">Hydrolase</keyword>
<dbReference type="SUPFAM" id="SSF54197">
    <property type="entry name" value="HIT-like"/>
    <property type="match status" value="1"/>
</dbReference>
<dbReference type="InterPro" id="IPR003763">
    <property type="entry name" value="CDP-diacylglyc_Pase"/>
</dbReference>
<evidence type="ECO:0000256" key="1">
    <source>
        <dbReference type="ARBA" id="ARBA00001007"/>
    </source>
</evidence>
<evidence type="ECO:0000256" key="2">
    <source>
        <dbReference type="ARBA" id="ARBA00004162"/>
    </source>
</evidence>
<organism evidence="20 21">
    <name type="scientific">Edwardsiella hoshinae</name>
    <dbReference type="NCBI Taxonomy" id="93378"/>
    <lineage>
        <taxon>Bacteria</taxon>
        <taxon>Pseudomonadati</taxon>
        <taxon>Pseudomonadota</taxon>
        <taxon>Gammaproteobacteria</taxon>
        <taxon>Enterobacterales</taxon>
        <taxon>Hafniaceae</taxon>
        <taxon>Edwardsiella</taxon>
    </lineage>
</organism>
<dbReference type="RefSeq" id="WP_070244405.1">
    <property type="nucleotide sequence ID" value="NZ_CP016043.1"/>
</dbReference>
<keyword evidence="9" id="KW-0444">Lipid biosynthesis</keyword>
<reference evidence="20 21" key="1">
    <citation type="submission" date="2016-06" db="EMBL/GenBank/DDBJ databases">
        <title>Complete genome sequence of Edwardsiella hoshinae ATCC 35051.</title>
        <authorList>
            <person name="Reichley S.R."/>
            <person name="Waldbieser G.C."/>
            <person name="Lawrence M.L."/>
            <person name="Griffin M.J."/>
        </authorList>
    </citation>
    <scope>NUCLEOTIDE SEQUENCE [LARGE SCALE GENOMIC DNA]</scope>
    <source>
        <strain evidence="20 21">ATCC 35051</strain>
    </source>
</reference>
<keyword evidence="13" id="KW-0443">Lipid metabolism</keyword>
<evidence type="ECO:0000256" key="6">
    <source>
        <dbReference type="ARBA" id="ARBA00012375"/>
    </source>
</evidence>
<dbReference type="NCBIfam" id="NF003986">
    <property type="entry name" value="PRK05471.1-5"/>
    <property type="match status" value="1"/>
</dbReference>
<keyword evidence="12 19" id="KW-1133">Transmembrane helix</keyword>
<evidence type="ECO:0000256" key="12">
    <source>
        <dbReference type="ARBA" id="ARBA00022989"/>
    </source>
</evidence>
<dbReference type="EMBL" id="CP016043">
    <property type="protein sequence ID" value="AOV95583.1"/>
    <property type="molecule type" value="Genomic_DNA"/>
</dbReference>
<evidence type="ECO:0000256" key="4">
    <source>
        <dbReference type="ARBA" id="ARBA00005189"/>
    </source>
</evidence>
<evidence type="ECO:0000256" key="18">
    <source>
        <dbReference type="ARBA" id="ARBA00032892"/>
    </source>
</evidence>
<evidence type="ECO:0000256" key="13">
    <source>
        <dbReference type="ARBA" id="ARBA00023098"/>
    </source>
</evidence>
<comment type="similarity">
    <text evidence="5">Belongs to the Cdh family.</text>
</comment>
<name>A0ABM6EF67_9GAMM</name>
<keyword evidence="15" id="KW-0594">Phospholipid biosynthesis</keyword>
<dbReference type="Gene3D" id="3.30.428.30">
    <property type="entry name" value="HIT family - CDH-like"/>
    <property type="match status" value="1"/>
</dbReference>
<evidence type="ECO:0000256" key="15">
    <source>
        <dbReference type="ARBA" id="ARBA00023209"/>
    </source>
</evidence>
<protein>
    <recommendedName>
        <fullName evidence="7">CDP-diacylglycerol pyrophosphatase</fullName>
        <ecNumber evidence="6">3.6.1.26</ecNumber>
    </recommendedName>
    <alternativeName>
        <fullName evidence="17">CDP-diacylglycerol phosphatidylhydrolase</fullName>
    </alternativeName>
    <alternativeName>
        <fullName evidence="18">CDP-diglyceride hydrolase</fullName>
    </alternativeName>
</protein>
<dbReference type="Pfam" id="PF02611">
    <property type="entry name" value="CDH"/>
    <property type="match status" value="1"/>
</dbReference>
<comment type="pathway">
    <text evidence="3">Phospholipid metabolism; CDP-diacylglycerol degradation; phosphatidate from CDP-diacylglycerol: step 1/1.</text>
</comment>
<dbReference type="EC" id="3.6.1.26" evidence="6"/>
<keyword evidence="21" id="KW-1185">Reference proteome</keyword>
<proteinExistence type="inferred from homology"/>
<keyword evidence="14 19" id="KW-0472">Membrane</keyword>
<comment type="catalytic activity">
    <reaction evidence="1">
        <text>a CDP-1,2-diacyl-sn-glycerol + H2O = a 1,2-diacyl-sn-glycero-3-phosphate + CMP + 2 H(+)</text>
        <dbReference type="Rhea" id="RHEA:15221"/>
        <dbReference type="ChEBI" id="CHEBI:15377"/>
        <dbReference type="ChEBI" id="CHEBI:15378"/>
        <dbReference type="ChEBI" id="CHEBI:58332"/>
        <dbReference type="ChEBI" id="CHEBI:58608"/>
        <dbReference type="ChEBI" id="CHEBI:60377"/>
        <dbReference type="EC" id="3.6.1.26"/>
    </reaction>
</comment>
<dbReference type="Proteomes" id="UP000175893">
    <property type="component" value="Chromosome"/>
</dbReference>
<gene>
    <name evidence="20" type="ORF">A9798_00585</name>
</gene>
<evidence type="ECO:0000313" key="20">
    <source>
        <dbReference type="EMBL" id="AOV95583.1"/>
    </source>
</evidence>
<comment type="subcellular location">
    <subcellularLocation>
        <location evidence="2">Cell membrane</location>
        <topology evidence="2">Single-pass membrane protein</topology>
    </subcellularLocation>
</comment>
<evidence type="ECO:0000256" key="11">
    <source>
        <dbReference type="ARBA" id="ARBA00022801"/>
    </source>
</evidence>
<evidence type="ECO:0000256" key="10">
    <source>
        <dbReference type="ARBA" id="ARBA00022692"/>
    </source>
</evidence>
<evidence type="ECO:0000256" key="16">
    <source>
        <dbReference type="ARBA" id="ARBA00023264"/>
    </source>
</evidence>
<evidence type="ECO:0000256" key="8">
    <source>
        <dbReference type="ARBA" id="ARBA00022475"/>
    </source>
</evidence>
<evidence type="ECO:0000313" key="21">
    <source>
        <dbReference type="Proteomes" id="UP000175893"/>
    </source>
</evidence>
<keyword evidence="10 19" id="KW-0812">Transmembrane</keyword>